<name>A0A382YIY5_9ZZZZ</name>
<dbReference type="EMBL" id="UINC01176219">
    <property type="protein sequence ID" value="SVD83246.1"/>
    <property type="molecule type" value="Genomic_DNA"/>
</dbReference>
<organism evidence="1">
    <name type="scientific">marine metagenome</name>
    <dbReference type="NCBI Taxonomy" id="408172"/>
    <lineage>
        <taxon>unclassified sequences</taxon>
        <taxon>metagenomes</taxon>
        <taxon>ecological metagenomes</taxon>
    </lineage>
</organism>
<dbReference type="AlphaFoldDB" id="A0A382YIY5"/>
<proteinExistence type="predicted"/>
<reference evidence="1" key="1">
    <citation type="submission" date="2018-05" db="EMBL/GenBank/DDBJ databases">
        <authorList>
            <person name="Lanie J.A."/>
            <person name="Ng W.-L."/>
            <person name="Kazmierczak K.M."/>
            <person name="Andrzejewski T.M."/>
            <person name="Davidsen T.M."/>
            <person name="Wayne K.J."/>
            <person name="Tettelin H."/>
            <person name="Glass J.I."/>
            <person name="Rusch D."/>
            <person name="Podicherti R."/>
            <person name="Tsui H.-C.T."/>
            <person name="Winkler M.E."/>
        </authorList>
    </citation>
    <scope>NUCLEOTIDE SEQUENCE</scope>
</reference>
<gene>
    <name evidence="1" type="ORF">METZ01_LOCUS436100</name>
</gene>
<protein>
    <submittedName>
        <fullName evidence="1">Uncharacterized protein</fullName>
    </submittedName>
</protein>
<accession>A0A382YIY5</accession>
<evidence type="ECO:0000313" key="1">
    <source>
        <dbReference type="EMBL" id="SVD83246.1"/>
    </source>
</evidence>
<feature type="non-terminal residue" evidence="1">
    <location>
        <position position="34"/>
    </location>
</feature>
<sequence>MSEKHPCLFVSFGSKSQNMMPRTAKKSPGLLRIG</sequence>